<evidence type="ECO:0000256" key="4">
    <source>
        <dbReference type="ARBA" id="ARBA00022851"/>
    </source>
</evidence>
<evidence type="ECO:0000256" key="3">
    <source>
        <dbReference type="ARBA" id="ARBA00022723"/>
    </source>
</evidence>
<dbReference type="InterPro" id="IPR000347">
    <property type="entry name" value="Metalthion_15p"/>
</dbReference>
<comment type="function">
    <text evidence="1 5">Metallothioneins have a high content of cysteine residues that bind various heavy metals.</text>
</comment>
<dbReference type="PANTHER" id="PTHR33543">
    <property type="entry name" value="METALLOTHIONEIN-LIKE PROTEIN 2A"/>
    <property type="match status" value="1"/>
</dbReference>
<dbReference type="Pfam" id="PF01439">
    <property type="entry name" value="Metallothio_2"/>
    <property type="match status" value="1"/>
</dbReference>
<evidence type="ECO:0000256" key="1">
    <source>
        <dbReference type="ARBA" id="ARBA00002568"/>
    </source>
</evidence>
<gene>
    <name evidence="6" type="ORF">GSCOC_T00028236001</name>
</gene>
<organism evidence="6 7">
    <name type="scientific">Coffea canephora</name>
    <name type="common">Robusta coffee</name>
    <dbReference type="NCBI Taxonomy" id="49390"/>
    <lineage>
        <taxon>Eukaryota</taxon>
        <taxon>Viridiplantae</taxon>
        <taxon>Streptophyta</taxon>
        <taxon>Embryophyta</taxon>
        <taxon>Tracheophyta</taxon>
        <taxon>Spermatophyta</taxon>
        <taxon>Magnoliopsida</taxon>
        <taxon>eudicotyledons</taxon>
        <taxon>Gunneridae</taxon>
        <taxon>Pentapetalae</taxon>
        <taxon>asterids</taxon>
        <taxon>lamiids</taxon>
        <taxon>Gentianales</taxon>
        <taxon>Rubiaceae</taxon>
        <taxon>Ixoroideae</taxon>
        <taxon>Gardenieae complex</taxon>
        <taxon>Bertiereae - Coffeeae clade</taxon>
        <taxon>Coffeeae</taxon>
        <taxon>Coffea</taxon>
    </lineage>
</organism>
<dbReference type="InParanoid" id="A0A068UN50"/>
<accession>A0A068UN50</accession>
<dbReference type="OMA" id="EADHGCS"/>
<keyword evidence="4 5" id="KW-0480">Metal-thiolate cluster</keyword>
<dbReference type="STRING" id="49390.A0A068UN50"/>
<evidence type="ECO:0000313" key="6">
    <source>
        <dbReference type="EMBL" id="CDP09053.1"/>
    </source>
</evidence>
<dbReference type="GO" id="GO:0046872">
    <property type="term" value="F:metal ion binding"/>
    <property type="evidence" value="ECO:0007669"/>
    <property type="project" value="UniProtKB-UniRule"/>
</dbReference>
<sequence length="72" mass="7177">MSCCGGYSGCGSGSGCGGCGMYPDVEKDTTVTLIEGVAPVNIFPEGSEKSFVAEGGHGCKCAPSCRCNPCNC</sequence>
<evidence type="ECO:0000313" key="7">
    <source>
        <dbReference type="Proteomes" id="UP000295252"/>
    </source>
</evidence>
<comment type="similarity">
    <text evidence="2 5">Belongs to the metallothionein superfamily. Type 15 family.</text>
</comment>
<keyword evidence="7" id="KW-1185">Reference proteome</keyword>
<name>A0A068UN50_COFCA</name>
<protein>
    <recommendedName>
        <fullName evidence="5">Metallothionein-like protein</fullName>
    </recommendedName>
</protein>
<dbReference type="PhylomeDB" id="A0A068UN50"/>
<evidence type="ECO:0000256" key="5">
    <source>
        <dbReference type="RuleBase" id="RU369052"/>
    </source>
</evidence>
<proteinExistence type="inferred from homology"/>
<evidence type="ECO:0000256" key="2">
    <source>
        <dbReference type="ARBA" id="ARBA00005802"/>
    </source>
</evidence>
<dbReference type="EMBL" id="HG739120">
    <property type="protein sequence ID" value="CDP09053.1"/>
    <property type="molecule type" value="Genomic_DNA"/>
</dbReference>
<dbReference type="PANTHER" id="PTHR33543:SF37">
    <property type="entry name" value="METALLOTHIONEIN-LIKE PROTEIN 4B"/>
    <property type="match status" value="1"/>
</dbReference>
<dbReference type="Gramene" id="CDP09053">
    <property type="protein sequence ID" value="CDP09053"/>
    <property type="gene ID" value="GSCOC_T00028236001"/>
</dbReference>
<dbReference type="OrthoDB" id="1111048at2759"/>
<keyword evidence="3 5" id="KW-0479">Metal-binding</keyword>
<reference evidence="7" key="1">
    <citation type="journal article" date="2014" name="Science">
        <title>The coffee genome provides insight into the convergent evolution of caffeine biosynthesis.</title>
        <authorList>
            <person name="Denoeud F."/>
            <person name="Carretero-Paulet L."/>
            <person name="Dereeper A."/>
            <person name="Droc G."/>
            <person name="Guyot R."/>
            <person name="Pietrella M."/>
            <person name="Zheng C."/>
            <person name="Alberti A."/>
            <person name="Anthony F."/>
            <person name="Aprea G."/>
            <person name="Aury J.M."/>
            <person name="Bento P."/>
            <person name="Bernard M."/>
            <person name="Bocs S."/>
            <person name="Campa C."/>
            <person name="Cenci A."/>
            <person name="Combes M.C."/>
            <person name="Crouzillat D."/>
            <person name="Da Silva C."/>
            <person name="Daddiego L."/>
            <person name="De Bellis F."/>
            <person name="Dussert S."/>
            <person name="Garsmeur O."/>
            <person name="Gayraud T."/>
            <person name="Guignon V."/>
            <person name="Jahn K."/>
            <person name="Jamilloux V."/>
            <person name="Joet T."/>
            <person name="Labadie K."/>
            <person name="Lan T."/>
            <person name="Leclercq J."/>
            <person name="Lepelley M."/>
            <person name="Leroy T."/>
            <person name="Li L.T."/>
            <person name="Librado P."/>
            <person name="Lopez L."/>
            <person name="Munoz A."/>
            <person name="Noel B."/>
            <person name="Pallavicini A."/>
            <person name="Perrotta G."/>
            <person name="Poncet V."/>
            <person name="Pot D."/>
            <person name="Priyono X."/>
            <person name="Rigoreau M."/>
            <person name="Rouard M."/>
            <person name="Rozas J."/>
            <person name="Tranchant-Dubreuil C."/>
            <person name="VanBuren R."/>
            <person name="Zhang Q."/>
            <person name="Andrade A.C."/>
            <person name="Argout X."/>
            <person name="Bertrand B."/>
            <person name="de Kochko A."/>
            <person name="Graziosi G."/>
            <person name="Henry R.J."/>
            <person name="Jayarama X."/>
            <person name="Ming R."/>
            <person name="Nagai C."/>
            <person name="Rounsley S."/>
            <person name="Sankoff D."/>
            <person name="Giuliano G."/>
            <person name="Albert V.A."/>
            <person name="Wincker P."/>
            <person name="Lashermes P."/>
        </authorList>
    </citation>
    <scope>NUCLEOTIDE SEQUENCE [LARGE SCALE GENOMIC DNA]</scope>
    <source>
        <strain evidence="7">cv. DH200-94</strain>
    </source>
</reference>
<dbReference type="AlphaFoldDB" id="A0A068UN50"/>
<dbReference type="Proteomes" id="UP000295252">
    <property type="component" value="Chromosome I"/>
</dbReference>